<organism evidence="3 4">
    <name type="scientific">Desulfurispirillum indicum (strain ATCC BAA-1389 / DSM 22839 / S5)</name>
    <dbReference type="NCBI Taxonomy" id="653733"/>
    <lineage>
        <taxon>Bacteria</taxon>
        <taxon>Pseudomonadati</taxon>
        <taxon>Chrysiogenota</taxon>
        <taxon>Chrysiogenia</taxon>
        <taxon>Chrysiogenales</taxon>
        <taxon>Chrysiogenaceae</taxon>
        <taxon>Desulfurispirillum</taxon>
    </lineage>
</organism>
<dbReference type="PRINTS" id="PR01438">
    <property type="entry name" value="UNVRSLSTRESS"/>
</dbReference>
<dbReference type="eggNOG" id="COG0589">
    <property type="taxonomic scope" value="Bacteria"/>
</dbReference>
<proteinExistence type="inferred from homology"/>
<dbReference type="InterPro" id="IPR006015">
    <property type="entry name" value="Universal_stress_UspA"/>
</dbReference>
<dbReference type="EMBL" id="CP002432">
    <property type="protein sequence ID" value="ADU64787.1"/>
    <property type="molecule type" value="Genomic_DNA"/>
</dbReference>
<dbReference type="Pfam" id="PF00582">
    <property type="entry name" value="Usp"/>
    <property type="match status" value="1"/>
</dbReference>
<dbReference type="InParanoid" id="E6W4Q9"/>
<evidence type="ECO:0000256" key="1">
    <source>
        <dbReference type="ARBA" id="ARBA00008791"/>
    </source>
</evidence>
<dbReference type="OrthoDB" id="5401998at2"/>
<feature type="domain" description="UspA" evidence="2">
    <location>
        <begin position="4"/>
        <end position="140"/>
    </location>
</feature>
<dbReference type="PANTHER" id="PTHR46268:SF6">
    <property type="entry name" value="UNIVERSAL STRESS PROTEIN UP12"/>
    <property type="match status" value="1"/>
</dbReference>
<sequence length="141" mass="16086">MDVKILVPVDNSDTARRTLSMIIAHKEQFPPKLTLLYVINMEKLTYRMIPDFQVDMIRENARQSGEDMLQSYAAILERAGIAVEKRLEFGSPRERISRIANDEGFHMVIMGRRGRGEVSDVLFGSVANYVLHAVKCPVMLF</sequence>
<dbReference type="InterPro" id="IPR006016">
    <property type="entry name" value="UspA"/>
</dbReference>
<dbReference type="SUPFAM" id="SSF52402">
    <property type="entry name" value="Adenine nucleotide alpha hydrolases-like"/>
    <property type="match status" value="1"/>
</dbReference>
<dbReference type="AlphaFoldDB" id="E6W4Q9"/>
<evidence type="ECO:0000313" key="4">
    <source>
        <dbReference type="Proteomes" id="UP000002572"/>
    </source>
</evidence>
<comment type="similarity">
    <text evidence="1">Belongs to the universal stress protein A family.</text>
</comment>
<evidence type="ECO:0000259" key="2">
    <source>
        <dbReference type="Pfam" id="PF00582"/>
    </source>
</evidence>
<name>E6W4Q9_DESIS</name>
<dbReference type="HOGENOM" id="CLU_049301_16_2_0"/>
<dbReference type="RefSeq" id="WP_013504676.1">
    <property type="nucleotide sequence ID" value="NC_014836.1"/>
</dbReference>
<dbReference type="Gene3D" id="3.40.50.620">
    <property type="entry name" value="HUPs"/>
    <property type="match status" value="1"/>
</dbReference>
<evidence type="ECO:0000313" key="3">
    <source>
        <dbReference type="EMBL" id="ADU64787.1"/>
    </source>
</evidence>
<gene>
    <name evidence="3" type="ordered locus">Selin_0028</name>
</gene>
<keyword evidence="4" id="KW-1185">Reference proteome</keyword>
<dbReference type="CDD" id="cd00293">
    <property type="entry name" value="USP-like"/>
    <property type="match status" value="1"/>
</dbReference>
<reference evidence="3 4" key="1">
    <citation type="submission" date="2010-12" db="EMBL/GenBank/DDBJ databases">
        <title>Complete sequence of Desulfurispirillum indicum S5.</title>
        <authorList>
            <consortium name="US DOE Joint Genome Institute"/>
            <person name="Lucas S."/>
            <person name="Copeland A."/>
            <person name="Lapidus A."/>
            <person name="Cheng J.-F."/>
            <person name="Goodwin L."/>
            <person name="Pitluck S."/>
            <person name="Chertkov O."/>
            <person name="Held B."/>
            <person name="Detter J.C."/>
            <person name="Han C."/>
            <person name="Tapia R."/>
            <person name="Land M."/>
            <person name="Hauser L."/>
            <person name="Kyrpides N."/>
            <person name="Ivanova N."/>
            <person name="Mikhailova N."/>
            <person name="Haggblom M."/>
            <person name="Rauschenbach I."/>
            <person name="Bini E."/>
            <person name="Woyke T."/>
        </authorList>
    </citation>
    <scope>NUCLEOTIDE SEQUENCE [LARGE SCALE GENOMIC DNA]</scope>
    <source>
        <strain evidence="4">ATCC BAA-1389 / DSM 22839 / S5</strain>
    </source>
</reference>
<protein>
    <submittedName>
        <fullName evidence="3">UspA domain-containing protein</fullName>
    </submittedName>
</protein>
<dbReference type="PANTHER" id="PTHR46268">
    <property type="entry name" value="STRESS RESPONSE PROTEIN NHAX"/>
    <property type="match status" value="1"/>
</dbReference>
<dbReference type="InterPro" id="IPR014729">
    <property type="entry name" value="Rossmann-like_a/b/a_fold"/>
</dbReference>
<dbReference type="STRING" id="653733.Selin_0028"/>
<accession>E6W4Q9</accession>
<dbReference type="KEGG" id="din:Selin_0028"/>
<dbReference type="Proteomes" id="UP000002572">
    <property type="component" value="Chromosome"/>
</dbReference>